<keyword evidence="3" id="KW-1185">Reference proteome</keyword>
<reference evidence="2" key="1">
    <citation type="journal article" date="2013" name="Nat. Commun.">
        <title>Whole-genome sequencing of Oryza brachyantha reveals mechanisms underlying Oryza genome evolution.</title>
        <authorList>
            <person name="Chen J."/>
            <person name="Huang Q."/>
            <person name="Gao D."/>
            <person name="Wang J."/>
            <person name="Lang Y."/>
            <person name="Liu T."/>
            <person name="Li B."/>
            <person name="Bai Z."/>
            <person name="Luis Goicoechea J."/>
            <person name="Liang C."/>
            <person name="Chen C."/>
            <person name="Zhang W."/>
            <person name="Sun S."/>
            <person name="Liao Y."/>
            <person name="Zhang X."/>
            <person name="Yang L."/>
            <person name="Song C."/>
            <person name="Wang M."/>
            <person name="Shi J."/>
            <person name="Liu G."/>
            <person name="Liu J."/>
            <person name="Zhou H."/>
            <person name="Zhou W."/>
            <person name="Yu Q."/>
            <person name="An N."/>
            <person name="Chen Y."/>
            <person name="Cai Q."/>
            <person name="Wang B."/>
            <person name="Liu B."/>
            <person name="Min J."/>
            <person name="Huang Y."/>
            <person name="Wu H."/>
            <person name="Li Z."/>
            <person name="Zhang Y."/>
            <person name="Yin Y."/>
            <person name="Song W."/>
            <person name="Jiang J."/>
            <person name="Jackson S.A."/>
            <person name="Wing R.A."/>
            <person name="Wang J."/>
            <person name="Chen M."/>
        </authorList>
    </citation>
    <scope>NUCLEOTIDE SEQUENCE [LARGE SCALE GENOMIC DNA]</scope>
    <source>
        <strain evidence="2">cv. IRGC 101232</strain>
    </source>
</reference>
<evidence type="ECO:0000256" key="1">
    <source>
        <dbReference type="ARBA" id="ARBA00008668"/>
    </source>
</evidence>
<protein>
    <submittedName>
        <fullName evidence="2">Uncharacterized protein</fullName>
    </submittedName>
</protein>
<proteinExistence type="inferred from homology"/>
<evidence type="ECO:0000313" key="3">
    <source>
        <dbReference type="Proteomes" id="UP000006038"/>
    </source>
</evidence>
<reference evidence="2" key="2">
    <citation type="submission" date="2013-04" db="UniProtKB">
        <authorList>
            <consortium name="EnsemblPlants"/>
        </authorList>
    </citation>
    <scope>IDENTIFICATION</scope>
</reference>
<evidence type="ECO:0000313" key="2">
    <source>
        <dbReference type="EnsemblPlants" id="OB01G17390.1"/>
    </source>
</evidence>
<dbReference type="EnsemblPlants" id="OB01G17390.1">
    <property type="protein sequence ID" value="OB01G17390.1"/>
    <property type="gene ID" value="OB01G17390"/>
</dbReference>
<dbReference type="PANTHER" id="PTHR22835">
    <property type="entry name" value="ZINC FINGER FYVE DOMAIN CONTAINING PROTEIN"/>
    <property type="match status" value="1"/>
</dbReference>
<organism evidence="2">
    <name type="scientific">Oryza brachyantha</name>
    <name type="common">malo sina</name>
    <dbReference type="NCBI Taxonomy" id="4533"/>
    <lineage>
        <taxon>Eukaryota</taxon>
        <taxon>Viridiplantae</taxon>
        <taxon>Streptophyta</taxon>
        <taxon>Embryophyta</taxon>
        <taxon>Tracheophyta</taxon>
        <taxon>Spermatophyta</taxon>
        <taxon>Magnoliopsida</taxon>
        <taxon>Liliopsida</taxon>
        <taxon>Poales</taxon>
        <taxon>Poaceae</taxon>
        <taxon>BOP clade</taxon>
        <taxon>Oryzoideae</taxon>
        <taxon>Oryzeae</taxon>
        <taxon>Oryzinae</taxon>
        <taxon>Oryza</taxon>
    </lineage>
</organism>
<dbReference type="AlphaFoldDB" id="J3KXN3"/>
<dbReference type="PANTHER" id="PTHR22835:SF681">
    <property type="entry name" value="OS01G0216300 PROTEIN"/>
    <property type="match status" value="1"/>
</dbReference>
<comment type="similarity">
    <text evidence="1">Belongs to the 'GDSL' lipolytic enzyme family.</text>
</comment>
<accession>J3KXN3</accession>
<dbReference type="Proteomes" id="UP000006038">
    <property type="component" value="Chromosome 1"/>
</dbReference>
<name>J3KXN3_ORYBR</name>
<dbReference type="HOGENOM" id="CLU_2889367_0_0_1"/>
<sequence length="63" mass="6787">MQAVIEDGARYVVVPGQVPIGCLPIALTIWDGIHLTEAAYARIAAGWLHGPYAHPRILAAERP</sequence>
<dbReference type="Gramene" id="OB01G17390.1">
    <property type="protein sequence ID" value="OB01G17390.1"/>
    <property type="gene ID" value="OB01G17390"/>
</dbReference>